<sequence length="165" mass="17544">MAPGCADVSAALDKHNFYRTRHQAPSMTWSSTLQASAQAWANTLASEGCGLRHSGAGENLYAASTSGSSITANCTSATTAWYNEVAAYKFTDTPWTDNQPFSKIGHFTQVVWKASVQLGCGAATATTYSGWKCVAIACHYSPPGNLAYDSSFYANVLPPLARVVM</sequence>
<dbReference type="GO" id="GO:0005576">
    <property type="term" value="C:extracellular region"/>
    <property type="evidence" value="ECO:0007669"/>
    <property type="project" value="InterPro"/>
</dbReference>
<dbReference type="PANTHER" id="PTHR10334">
    <property type="entry name" value="CYSTEINE-RICH SECRETORY PROTEIN-RELATED"/>
    <property type="match status" value="1"/>
</dbReference>
<feature type="domain" description="SCP" evidence="3">
    <location>
        <begin position="6"/>
        <end position="148"/>
    </location>
</feature>
<dbReference type="InterPro" id="IPR034113">
    <property type="entry name" value="SCP_GAPR1-like"/>
</dbReference>
<evidence type="ECO:0000256" key="1">
    <source>
        <dbReference type="ARBA" id="ARBA00003143"/>
    </source>
</evidence>
<keyword evidence="5" id="KW-1185">Reference proteome</keyword>
<keyword evidence="2" id="KW-0568">Pathogenesis-related protein</keyword>
<dbReference type="OrthoDB" id="535247at2759"/>
<evidence type="ECO:0000259" key="3">
    <source>
        <dbReference type="SMART" id="SM00198"/>
    </source>
</evidence>
<proteinExistence type="predicted"/>
<dbReference type="CDD" id="cd05382">
    <property type="entry name" value="CAP_GAPR1-like"/>
    <property type="match status" value="1"/>
</dbReference>
<dbReference type="InterPro" id="IPR002413">
    <property type="entry name" value="V5_allergen-like"/>
</dbReference>
<dbReference type="AlphaFoldDB" id="A0A150G2T8"/>
<dbReference type="InterPro" id="IPR018244">
    <property type="entry name" value="Allrgn_V5/Tpx1_CS"/>
</dbReference>
<dbReference type="InterPro" id="IPR035940">
    <property type="entry name" value="CAP_sf"/>
</dbReference>
<dbReference type="PROSITE" id="PS01009">
    <property type="entry name" value="CRISP_1"/>
    <property type="match status" value="1"/>
</dbReference>
<evidence type="ECO:0000256" key="2">
    <source>
        <dbReference type="ARBA" id="ARBA00023265"/>
    </source>
</evidence>
<evidence type="ECO:0000313" key="5">
    <source>
        <dbReference type="Proteomes" id="UP000075714"/>
    </source>
</evidence>
<reference evidence="5" key="1">
    <citation type="journal article" date="2016" name="Nat. Commun.">
        <title>The Gonium pectorale genome demonstrates co-option of cell cycle regulation during the evolution of multicellularity.</title>
        <authorList>
            <person name="Hanschen E.R."/>
            <person name="Marriage T.N."/>
            <person name="Ferris P.J."/>
            <person name="Hamaji T."/>
            <person name="Toyoda A."/>
            <person name="Fujiyama A."/>
            <person name="Neme R."/>
            <person name="Noguchi H."/>
            <person name="Minakuchi Y."/>
            <person name="Suzuki M."/>
            <person name="Kawai-Toyooka H."/>
            <person name="Smith D.R."/>
            <person name="Sparks H."/>
            <person name="Anderson J."/>
            <person name="Bakaric R."/>
            <person name="Luria V."/>
            <person name="Karger A."/>
            <person name="Kirschner M.W."/>
            <person name="Durand P.M."/>
            <person name="Michod R.E."/>
            <person name="Nozaki H."/>
            <person name="Olson B.J."/>
        </authorList>
    </citation>
    <scope>NUCLEOTIDE SEQUENCE [LARGE SCALE GENOMIC DNA]</scope>
    <source>
        <strain evidence="5">NIES-2863</strain>
    </source>
</reference>
<dbReference type="InterPro" id="IPR014044">
    <property type="entry name" value="CAP_dom"/>
</dbReference>
<evidence type="ECO:0000313" key="4">
    <source>
        <dbReference type="EMBL" id="KXZ44134.1"/>
    </source>
</evidence>
<gene>
    <name evidence="4" type="ORF">GPECTOR_73g655</name>
</gene>
<keyword evidence="2" id="KW-0611">Plant defense</keyword>
<dbReference type="PRINTS" id="PR00838">
    <property type="entry name" value="V5ALLERGEN"/>
</dbReference>
<protein>
    <recommendedName>
        <fullName evidence="3">SCP domain-containing protein</fullName>
    </recommendedName>
</protein>
<name>A0A150G2T8_GONPE</name>
<dbReference type="FunFam" id="3.40.33.10:FF:000010">
    <property type="entry name" value="Predicted protein"/>
    <property type="match status" value="1"/>
</dbReference>
<dbReference type="PRINTS" id="PR00837">
    <property type="entry name" value="V5TPXLIKE"/>
</dbReference>
<accession>A0A150G2T8</accession>
<dbReference type="InterPro" id="IPR001283">
    <property type="entry name" value="CRISP-related"/>
</dbReference>
<dbReference type="Pfam" id="PF00188">
    <property type="entry name" value="CAP"/>
    <property type="match status" value="1"/>
</dbReference>
<comment type="function">
    <text evidence="1">Probably involved in the defense reaction of plants against pathogens.</text>
</comment>
<comment type="caution">
    <text evidence="4">The sequence shown here is derived from an EMBL/GenBank/DDBJ whole genome shotgun (WGS) entry which is preliminary data.</text>
</comment>
<dbReference type="EMBL" id="LSYV01000074">
    <property type="protein sequence ID" value="KXZ44134.1"/>
    <property type="molecule type" value="Genomic_DNA"/>
</dbReference>
<dbReference type="SMART" id="SM00198">
    <property type="entry name" value="SCP"/>
    <property type="match status" value="1"/>
</dbReference>
<dbReference type="SUPFAM" id="SSF55797">
    <property type="entry name" value="PR-1-like"/>
    <property type="match status" value="1"/>
</dbReference>
<dbReference type="Gene3D" id="3.40.33.10">
    <property type="entry name" value="CAP"/>
    <property type="match status" value="1"/>
</dbReference>
<organism evidence="4 5">
    <name type="scientific">Gonium pectorale</name>
    <name type="common">Green alga</name>
    <dbReference type="NCBI Taxonomy" id="33097"/>
    <lineage>
        <taxon>Eukaryota</taxon>
        <taxon>Viridiplantae</taxon>
        <taxon>Chlorophyta</taxon>
        <taxon>core chlorophytes</taxon>
        <taxon>Chlorophyceae</taxon>
        <taxon>CS clade</taxon>
        <taxon>Chlamydomonadales</taxon>
        <taxon>Volvocaceae</taxon>
        <taxon>Gonium</taxon>
    </lineage>
</organism>
<dbReference type="Proteomes" id="UP000075714">
    <property type="component" value="Unassembled WGS sequence"/>
</dbReference>